<sequence>MGIFAKESLVQFMAGAGCFSVVRVALHVQLTIVKTHNCLVQIQMLVLVILGAHLVANQHYHQLLSNSVKHAGGGLIFTGILYILSALLGFYSARSQNKFLLLMNFLLLSILVFLQVMFGGIAVGETTPYYSFAFQEACLTVSGYEQMSFPDQELCEKFFQHDNFAGMSLVWQSYYTKSVSDGSYRAMVLNFQKEHFCCGNGLPMHCVNDSRPFPSTYPDPVVWKQRRICDSKVASSYPATKECRVNGRCEYELPNGLCGANPVTSTSRGCGAYVFQKLSNEVAAIGAVALALVMFPIIFIIGTVCLCFKRRDEDVMPSIDFVSKVKIYIDG</sequence>
<feature type="transmembrane region" description="Helical" evidence="5">
    <location>
        <begin position="72"/>
        <end position="92"/>
    </location>
</feature>
<keyword evidence="7" id="KW-1185">Reference proteome</keyword>
<feature type="transmembrane region" description="Helical" evidence="5">
    <location>
        <begin position="12"/>
        <end position="30"/>
    </location>
</feature>
<name>A0A8K1CC75_PYTOL</name>
<comment type="caution">
    <text evidence="6">The sequence shown here is derived from an EMBL/GenBank/DDBJ whole genome shotgun (WGS) entry which is preliminary data.</text>
</comment>
<accession>A0A8K1CC75</accession>
<comment type="subcellular location">
    <subcellularLocation>
        <location evidence="1">Membrane</location>
        <topology evidence="1">Multi-pass membrane protein</topology>
    </subcellularLocation>
</comment>
<evidence type="ECO:0000313" key="6">
    <source>
        <dbReference type="EMBL" id="TMW60349.1"/>
    </source>
</evidence>
<dbReference type="AlphaFoldDB" id="A0A8K1CC75"/>
<proteinExistence type="predicted"/>
<keyword evidence="2 5" id="KW-0812">Transmembrane</keyword>
<dbReference type="Proteomes" id="UP000794436">
    <property type="component" value="Unassembled WGS sequence"/>
</dbReference>
<reference evidence="6" key="1">
    <citation type="submission" date="2019-03" db="EMBL/GenBank/DDBJ databases">
        <title>Long read genome sequence of the mycoparasitic Pythium oligandrum ATCC 38472 isolated from sugarbeet rhizosphere.</title>
        <authorList>
            <person name="Gaulin E."/>
        </authorList>
    </citation>
    <scope>NUCLEOTIDE SEQUENCE</scope>
    <source>
        <strain evidence="6">ATCC 38472_TT</strain>
    </source>
</reference>
<evidence type="ECO:0000256" key="4">
    <source>
        <dbReference type="ARBA" id="ARBA00023136"/>
    </source>
</evidence>
<dbReference type="Pfam" id="PF00335">
    <property type="entry name" value="Tetraspanin"/>
    <property type="match status" value="1"/>
</dbReference>
<evidence type="ECO:0000256" key="2">
    <source>
        <dbReference type="ARBA" id="ARBA00022692"/>
    </source>
</evidence>
<keyword evidence="3 5" id="KW-1133">Transmembrane helix</keyword>
<feature type="transmembrane region" description="Helical" evidence="5">
    <location>
        <begin position="42"/>
        <end position="60"/>
    </location>
</feature>
<evidence type="ECO:0000313" key="7">
    <source>
        <dbReference type="Proteomes" id="UP000794436"/>
    </source>
</evidence>
<dbReference type="EMBL" id="SPLM01000108">
    <property type="protein sequence ID" value="TMW60349.1"/>
    <property type="molecule type" value="Genomic_DNA"/>
</dbReference>
<protein>
    <recommendedName>
        <fullName evidence="8">Tetraspanin</fullName>
    </recommendedName>
</protein>
<dbReference type="InterPro" id="IPR018499">
    <property type="entry name" value="Tetraspanin/Peripherin"/>
</dbReference>
<dbReference type="PROSITE" id="PS51257">
    <property type="entry name" value="PROKAR_LIPOPROTEIN"/>
    <property type="match status" value="1"/>
</dbReference>
<keyword evidence="4 5" id="KW-0472">Membrane</keyword>
<gene>
    <name evidence="6" type="ORF">Poli38472_000391</name>
</gene>
<feature type="transmembrane region" description="Helical" evidence="5">
    <location>
        <begin position="282"/>
        <end position="308"/>
    </location>
</feature>
<organism evidence="6 7">
    <name type="scientific">Pythium oligandrum</name>
    <name type="common">Mycoparasitic fungus</name>
    <dbReference type="NCBI Taxonomy" id="41045"/>
    <lineage>
        <taxon>Eukaryota</taxon>
        <taxon>Sar</taxon>
        <taxon>Stramenopiles</taxon>
        <taxon>Oomycota</taxon>
        <taxon>Peronosporomycetes</taxon>
        <taxon>Pythiales</taxon>
        <taxon>Pythiaceae</taxon>
        <taxon>Pythium</taxon>
    </lineage>
</organism>
<evidence type="ECO:0008006" key="8">
    <source>
        <dbReference type="Google" id="ProtNLM"/>
    </source>
</evidence>
<evidence type="ECO:0000256" key="5">
    <source>
        <dbReference type="SAM" id="Phobius"/>
    </source>
</evidence>
<evidence type="ECO:0000256" key="1">
    <source>
        <dbReference type="ARBA" id="ARBA00004141"/>
    </source>
</evidence>
<feature type="transmembrane region" description="Helical" evidence="5">
    <location>
        <begin position="99"/>
        <end position="123"/>
    </location>
</feature>
<dbReference type="OrthoDB" id="78227at2759"/>
<dbReference type="GO" id="GO:0016020">
    <property type="term" value="C:membrane"/>
    <property type="evidence" value="ECO:0007669"/>
    <property type="project" value="UniProtKB-SubCell"/>
</dbReference>
<evidence type="ECO:0000256" key="3">
    <source>
        <dbReference type="ARBA" id="ARBA00022989"/>
    </source>
</evidence>